<feature type="region of interest" description="Disordered" evidence="1">
    <location>
        <begin position="234"/>
        <end position="256"/>
    </location>
</feature>
<evidence type="ECO:0000313" key="3">
    <source>
        <dbReference type="Proteomes" id="UP000243342"/>
    </source>
</evidence>
<gene>
    <name evidence="2" type="ORF">BIV57_17425</name>
</gene>
<comment type="caution">
    <text evidence="2">The sequence shown here is derived from an EMBL/GenBank/DDBJ whole genome shotgun (WGS) entry which is preliminary data.</text>
</comment>
<keyword evidence="3" id="KW-1185">Reference proteome</keyword>
<sequence>MVVVVGGAGAASAATVRDHEPRATKADLRARVDRVAAGLRRGTVYYDPETTAGVNAPERAAIAAALARSTVPVHLVMIPLTSDDESGGNADYFLQAVHRRLRAPGLYVQADSPDGGINAAAYGIGRRLPAQLPRAVAYPPDAGSAAGTESAGRLPQRLTQLVTLVEKLPRLPAAHASPAHASPGASAKYLTGKPSFFSGPFWPGLTLIGPCAALLVYAAWRLAGRAAEGRRALRLADPERPDGPIGNPQAAPRPSAEHLARLAAAELAALERALDAVPPEAPGAARAADYRDAGRDLDADLRRPRDAGAWDSRRVSPAAGSLAVAVLGMLGRLELRAGGPARDAGDPEASPLGLCDLNPLHGPAVLRRPADLSGHPAERPALCEECRVLAVLTDRRLRTPVQIGRHLGELADRLLRLPREETAADPDGPAVPYLEVAGPWGPLGPSPDRLPERIRAHLGG</sequence>
<accession>A0A1J7BC41</accession>
<reference evidence="2 3" key="1">
    <citation type="submission" date="2016-10" db="EMBL/GenBank/DDBJ databases">
        <title>Genome sequence of Streptomyces gilvigriseus MUSC 26.</title>
        <authorList>
            <person name="Lee L.-H."/>
            <person name="Ser H.-L."/>
        </authorList>
    </citation>
    <scope>NUCLEOTIDE SEQUENCE [LARGE SCALE GENOMIC DNA]</scope>
    <source>
        <strain evidence="2 3">MUSC 26</strain>
    </source>
</reference>
<organism evidence="2 3">
    <name type="scientific">Mangrovactinospora gilvigrisea</name>
    <dbReference type="NCBI Taxonomy" id="1428644"/>
    <lineage>
        <taxon>Bacteria</taxon>
        <taxon>Bacillati</taxon>
        <taxon>Actinomycetota</taxon>
        <taxon>Actinomycetes</taxon>
        <taxon>Kitasatosporales</taxon>
        <taxon>Streptomycetaceae</taxon>
        <taxon>Mangrovactinospora</taxon>
    </lineage>
</organism>
<protein>
    <submittedName>
        <fullName evidence="2">Uncharacterized protein</fullName>
    </submittedName>
</protein>
<evidence type="ECO:0000256" key="1">
    <source>
        <dbReference type="SAM" id="MobiDB-lite"/>
    </source>
</evidence>
<feature type="region of interest" description="Disordered" evidence="1">
    <location>
        <begin position="421"/>
        <end position="451"/>
    </location>
</feature>
<dbReference type="AlphaFoldDB" id="A0A1J7BC41"/>
<proteinExistence type="predicted"/>
<dbReference type="EMBL" id="MLCF01000106">
    <property type="protein sequence ID" value="OIV36235.1"/>
    <property type="molecule type" value="Genomic_DNA"/>
</dbReference>
<dbReference type="Proteomes" id="UP000243342">
    <property type="component" value="Unassembled WGS sequence"/>
</dbReference>
<name>A0A1J7BC41_9ACTN</name>
<dbReference type="OrthoDB" id="3429848at2"/>
<evidence type="ECO:0000313" key="2">
    <source>
        <dbReference type="EMBL" id="OIV36235.1"/>
    </source>
</evidence>